<dbReference type="InterPro" id="IPR021527">
    <property type="entry name" value="DUF2795"/>
</dbReference>
<organism evidence="1 2">
    <name type="scientific">Prauserella oleivorans</name>
    <dbReference type="NCBI Taxonomy" id="1478153"/>
    <lineage>
        <taxon>Bacteria</taxon>
        <taxon>Bacillati</taxon>
        <taxon>Actinomycetota</taxon>
        <taxon>Actinomycetes</taxon>
        <taxon>Pseudonocardiales</taxon>
        <taxon>Pseudonocardiaceae</taxon>
        <taxon>Prauserella</taxon>
    </lineage>
</organism>
<proteinExistence type="predicted"/>
<evidence type="ECO:0000313" key="2">
    <source>
        <dbReference type="Proteomes" id="UP001597478"/>
    </source>
</evidence>
<dbReference type="RefSeq" id="WP_377390482.1">
    <property type="nucleotide sequence ID" value="NZ_JBHSAN010000024.1"/>
</dbReference>
<sequence length="63" mass="7047">MAQPNPIEMQKYLAGVDYPCSRDQLVDYARGKGADDDILEHLKSLPDREYDGPNAVSAEYSKT</sequence>
<dbReference type="Pfam" id="PF11387">
    <property type="entry name" value="DUF2795"/>
    <property type="match status" value="1"/>
</dbReference>
<evidence type="ECO:0000313" key="1">
    <source>
        <dbReference type="EMBL" id="MFD2800748.1"/>
    </source>
</evidence>
<dbReference type="EMBL" id="JBHUOF010000021">
    <property type="protein sequence ID" value="MFD2800748.1"/>
    <property type="molecule type" value="Genomic_DNA"/>
</dbReference>
<keyword evidence="2" id="KW-1185">Reference proteome</keyword>
<dbReference type="Proteomes" id="UP001597478">
    <property type="component" value="Unassembled WGS sequence"/>
</dbReference>
<protein>
    <submittedName>
        <fullName evidence="1">DUF2795 domain-containing protein</fullName>
    </submittedName>
</protein>
<accession>A0ABW5WA01</accession>
<gene>
    <name evidence="1" type="ORF">ACFS2C_15240</name>
</gene>
<name>A0ABW5WA01_9PSEU</name>
<reference evidence="2" key="1">
    <citation type="journal article" date="2019" name="Int. J. Syst. Evol. Microbiol.">
        <title>The Global Catalogue of Microorganisms (GCM) 10K type strain sequencing project: providing services to taxonomists for standard genome sequencing and annotation.</title>
        <authorList>
            <consortium name="The Broad Institute Genomics Platform"/>
            <consortium name="The Broad Institute Genome Sequencing Center for Infectious Disease"/>
            <person name="Wu L."/>
            <person name="Ma J."/>
        </authorList>
    </citation>
    <scope>NUCLEOTIDE SEQUENCE [LARGE SCALE GENOMIC DNA]</scope>
    <source>
        <strain evidence="2">IBRC-M 10906</strain>
    </source>
</reference>
<comment type="caution">
    <text evidence="1">The sequence shown here is derived from an EMBL/GenBank/DDBJ whole genome shotgun (WGS) entry which is preliminary data.</text>
</comment>